<name>E4ZMG5_LEPMJ</name>
<dbReference type="EMBL" id="FP929094">
    <property type="protein sequence ID" value="CBX92834.1"/>
    <property type="molecule type" value="Genomic_DNA"/>
</dbReference>
<evidence type="ECO:0000313" key="3">
    <source>
        <dbReference type="Proteomes" id="UP000002668"/>
    </source>
</evidence>
<keyword evidence="3" id="KW-1185">Reference proteome</keyword>
<accession>E4ZMG5</accession>
<dbReference type="HOGENOM" id="CLU_2758232_0_0_1"/>
<evidence type="ECO:0000256" key="1">
    <source>
        <dbReference type="SAM" id="SignalP"/>
    </source>
</evidence>
<protein>
    <submittedName>
        <fullName evidence="2">Predicted protein</fullName>
    </submittedName>
</protein>
<gene>
    <name evidence="2" type="ORF">LEMA_uP055400.1</name>
</gene>
<dbReference type="Proteomes" id="UP000002668">
    <property type="component" value="Genome"/>
</dbReference>
<dbReference type="VEuPathDB" id="FungiDB:LEMA_uP055400.1"/>
<organism evidence="3">
    <name type="scientific">Leptosphaeria maculans (strain JN3 / isolate v23.1.3 / race Av1-4-5-6-7-8)</name>
    <name type="common">Blackleg fungus</name>
    <name type="synonym">Phoma lingam</name>
    <dbReference type="NCBI Taxonomy" id="985895"/>
    <lineage>
        <taxon>Eukaryota</taxon>
        <taxon>Fungi</taxon>
        <taxon>Dikarya</taxon>
        <taxon>Ascomycota</taxon>
        <taxon>Pezizomycotina</taxon>
        <taxon>Dothideomycetes</taxon>
        <taxon>Pleosporomycetidae</taxon>
        <taxon>Pleosporales</taxon>
        <taxon>Pleosporineae</taxon>
        <taxon>Leptosphaeriaceae</taxon>
        <taxon>Plenodomus</taxon>
        <taxon>Plenodomus lingam/Leptosphaeria maculans species complex</taxon>
    </lineage>
</organism>
<proteinExistence type="predicted"/>
<evidence type="ECO:0000313" key="2">
    <source>
        <dbReference type="EMBL" id="CBX92834.1"/>
    </source>
</evidence>
<reference evidence="3" key="1">
    <citation type="journal article" date="2011" name="Nat. Commun.">
        <title>Effector diversification within compartments of the Leptosphaeria maculans genome affected by Repeat-Induced Point mutations.</title>
        <authorList>
            <person name="Rouxel T."/>
            <person name="Grandaubert J."/>
            <person name="Hane J.K."/>
            <person name="Hoede C."/>
            <person name="van de Wouw A.P."/>
            <person name="Couloux A."/>
            <person name="Dominguez V."/>
            <person name="Anthouard V."/>
            <person name="Bally P."/>
            <person name="Bourras S."/>
            <person name="Cozijnsen A.J."/>
            <person name="Ciuffetti L.M."/>
            <person name="Degrave A."/>
            <person name="Dilmaghani A."/>
            <person name="Duret L."/>
            <person name="Fudal I."/>
            <person name="Goodwin S.B."/>
            <person name="Gout L."/>
            <person name="Glaser N."/>
            <person name="Linglin J."/>
            <person name="Kema G.H.J."/>
            <person name="Lapalu N."/>
            <person name="Lawrence C.B."/>
            <person name="May K."/>
            <person name="Meyer M."/>
            <person name="Ollivier B."/>
            <person name="Poulain J."/>
            <person name="Schoch C.L."/>
            <person name="Simon A."/>
            <person name="Spatafora J.W."/>
            <person name="Stachowiak A."/>
            <person name="Turgeon B.G."/>
            <person name="Tyler B.M."/>
            <person name="Vincent D."/>
            <person name="Weissenbach J."/>
            <person name="Amselem J."/>
            <person name="Quesneville H."/>
            <person name="Oliver R.P."/>
            <person name="Wincker P."/>
            <person name="Balesdent M.-H."/>
            <person name="Howlett B.J."/>
        </authorList>
    </citation>
    <scope>NUCLEOTIDE SEQUENCE [LARGE SCALE GENOMIC DNA]</scope>
    <source>
        <strain evidence="3">JN3 / isolate v23.1.3 / race Av1-4-5-6-7-8</strain>
    </source>
</reference>
<feature type="signal peptide" evidence="1">
    <location>
        <begin position="1"/>
        <end position="24"/>
    </location>
</feature>
<sequence>MPIMLLWAWAWACVLVCAVYRGTCQTHYPCTYLGIYGCTSPRPTVGYPQGSSSDAEMRIHFVHNGDSSCA</sequence>
<keyword evidence="1" id="KW-0732">Signal</keyword>
<feature type="chain" id="PRO_5003193038" evidence="1">
    <location>
        <begin position="25"/>
        <end position="70"/>
    </location>
</feature>
<dbReference type="InParanoid" id="E4ZMG5"/>
<dbReference type="AlphaFoldDB" id="E4ZMG5"/>